<dbReference type="Pfam" id="PF02780">
    <property type="entry name" value="Transketolase_C"/>
    <property type="match status" value="1"/>
</dbReference>
<evidence type="ECO:0000256" key="6">
    <source>
        <dbReference type="ARBA" id="ARBA00011738"/>
    </source>
</evidence>
<evidence type="ECO:0000313" key="13">
    <source>
        <dbReference type="EMBL" id="KKP59240.1"/>
    </source>
</evidence>
<dbReference type="InterPro" id="IPR020826">
    <property type="entry name" value="Transketolase_BS"/>
</dbReference>
<evidence type="ECO:0000256" key="4">
    <source>
        <dbReference type="ARBA" id="ARBA00001964"/>
    </source>
</evidence>
<dbReference type="EMBL" id="LBPN01000009">
    <property type="protein sequence ID" value="KKP59240.1"/>
    <property type="molecule type" value="Genomic_DNA"/>
</dbReference>
<keyword evidence="9" id="KW-0106">Calcium</keyword>
<evidence type="ECO:0000256" key="2">
    <source>
        <dbReference type="ARBA" id="ARBA00001936"/>
    </source>
</evidence>
<dbReference type="GO" id="GO:0004802">
    <property type="term" value="F:transketolase activity"/>
    <property type="evidence" value="ECO:0007669"/>
    <property type="project" value="TreeGrafter"/>
</dbReference>
<organism evidence="13 14">
    <name type="scientific">Candidatus Gottesmanbacteria bacterium GW2011_GWA1_34_13</name>
    <dbReference type="NCBI Taxonomy" id="1618434"/>
    <lineage>
        <taxon>Bacteria</taxon>
        <taxon>Candidatus Gottesmaniibacteriota</taxon>
    </lineage>
</organism>
<evidence type="ECO:0000313" key="14">
    <source>
        <dbReference type="Proteomes" id="UP000034176"/>
    </source>
</evidence>
<dbReference type="InterPro" id="IPR005475">
    <property type="entry name" value="Transketolase-like_Pyr-bd"/>
</dbReference>
<dbReference type="GO" id="GO:0005737">
    <property type="term" value="C:cytoplasm"/>
    <property type="evidence" value="ECO:0007669"/>
    <property type="project" value="UniProtKB-ARBA"/>
</dbReference>
<evidence type="ECO:0000256" key="8">
    <source>
        <dbReference type="ARBA" id="ARBA00022723"/>
    </source>
</evidence>
<evidence type="ECO:0000256" key="3">
    <source>
        <dbReference type="ARBA" id="ARBA00001946"/>
    </source>
</evidence>
<keyword evidence="7" id="KW-0808">Transferase</keyword>
<protein>
    <recommendedName>
        <fullName evidence="12">Transketolase-like pyrimidine-binding domain-containing protein</fullName>
    </recommendedName>
</protein>
<dbReference type="PANTHER" id="PTHR43195:SF1">
    <property type="entry name" value="FI06132P-RELATED"/>
    <property type="match status" value="1"/>
</dbReference>
<keyword evidence="11" id="KW-0786">Thiamine pyrophosphate</keyword>
<dbReference type="SUPFAM" id="SSF52518">
    <property type="entry name" value="Thiamin diphosphate-binding fold (THDP-binding)"/>
    <property type="match status" value="2"/>
</dbReference>
<comment type="caution">
    <text evidence="13">The sequence shown here is derived from an EMBL/GenBank/DDBJ whole genome shotgun (WGS) entry which is preliminary data.</text>
</comment>
<evidence type="ECO:0000259" key="12">
    <source>
        <dbReference type="SMART" id="SM00861"/>
    </source>
</evidence>
<comment type="cofactor">
    <cofactor evidence="3">
        <name>Mg(2+)</name>
        <dbReference type="ChEBI" id="CHEBI:18420"/>
    </cofactor>
</comment>
<dbReference type="GO" id="GO:0046872">
    <property type="term" value="F:metal ion binding"/>
    <property type="evidence" value="ECO:0007669"/>
    <property type="project" value="UniProtKB-KW"/>
</dbReference>
<dbReference type="CDD" id="cd07033">
    <property type="entry name" value="TPP_PYR_DXS_TK_like"/>
    <property type="match status" value="1"/>
</dbReference>
<sequence length="689" mass="76109">MNNLPELTKLVRYHILTMTTKARSGHATSSLSAVELMTTLFFKYLRFDLNHPENINNDRVIFSKGHASPLFYALYKVAGVITEKELLGYRTFNSTLEGHPTMRFPFTEAPTGSLGQGLSVGVGEALALQARISNNPINASRVFVLLGDGETSEGQIWEAIEIAAFYKLNNLIALVDFNRLGQSQQTLLGVDIGSLARRVASFGWRTYIVENGHDLELLDKAYSLCIKQSQDSDKPAMILAKTVKGKGISFWEDKNGYHGVVLKQDELKKALKELGKIETSLIAKIQKPSVNYSQEKFSCSATRSDTTHPAIKSSASLECELRKFSIAHNNKIKALLRTSNYELPACQRFTAQPMAGRRTNVSTRKAFGEALVKLGEIDSNLVVMDADVQNSTYTNLFAKKNPDRFYQMFIAEQNMVSVALGLAKMGLVPVVSTFASFLTRTSDQIRMAHLAGSHIIFNGSHGGVSVGPDGPSQMGLEDISLFRTLPNSTVLYPADAVATEKLLIEACNLPGIVYLRTQRPETPVIYGKDEMFPIGGSHVFYSSNPTLRRVRSYQLNSSHPAKQNSNNKIITIIACGITVIESLKAQKELLKQKIAADVIDCYSIKPIDVQVLKKAAEQSKFIITVEDHYTTGGLGDAVLEALADIKHPPIYKLGITKTPRSGTKEELFDYEGISDKEIVKIIRREDSKN</sequence>
<dbReference type="PROSITE" id="PS00802">
    <property type="entry name" value="TRANSKETOLASE_2"/>
    <property type="match status" value="1"/>
</dbReference>
<comment type="cofactor">
    <cofactor evidence="4">
        <name>thiamine diphosphate</name>
        <dbReference type="ChEBI" id="CHEBI:58937"/>
    </cofactor>
</comment>
<feature type="domain" description="Transketolase-like pyrimidine-binding" evidence="12">
    <location>
        <begin position="361"/>
        <end position="524"/>
    </location>
</feature>
<comment type="similarity">
    <text evidence="5">Belongs to the transketolase family.</text>
</comment>
<dbReference type="InterPro" id="IPR033248">
    <property type="entry name" value="Transketolase_C"/>
</dbReference>
<comment type="cofactor">
    <cofactor evidence="1">
        <name>Ca(2+)</name>
        <dbReference type="ChEBI" id="CHEBI:29108"/>
    </cofactor>
</comment>
<dbReference type="Proteomes" id="UP000034176">
    <property type="component" value="Unassembled WGS sequence"/>
</dbReference>
<dbReference type="Pfam" id="PF00456">
    <property type="entry name" value="Transketolase_N"/>
    <property type="match status" value="1"/>
</dbReference>
<dbReference type="Pfam" id="PF02779">
    <property type="entry name" value="Transket_pyr"/>
    <property type="match status" value="1"/>
</dbReference>
<comment type="cofactor">
    <cofactor evidence="2">
        <name>Mn(2+)</name>
        <dbReference type="ChEBI" id="CHEBI:29035"/>
    </cofactor>
</comment>
<proteinExistence type="inferred from homology"/>
<dbReference type="InterPro" id="IPR029061">
    <property type="entry name" value="THDP-binding"/>
</dbReference>
<dbReference type="PANTHER" id="PTHR43195">
    <property type="entry name" value="TRANSKETOLASE"/>
    <property type="match status" value="1"/>
</dbReference>
<dbReference type="Gene3D" id="3.40.50.920">
    <property type="match status" value="1"/>
</dbReference>
<gene>
    <name evidence="13" type="ORF">UR52_C0009G0008</name>
</gene>
<accession>A0A0G0D7M0</accession>
<name>A0A0G0D7M0_9BACT</name>
<dbReference type="STRING" id="1618434.UR52_C0009G0008"/>
<dbReference type="CDD" id="cd02012">
    <property type="entry name" value="TPP_TK"/>
    <property type="match status" value="1"/>
</dbReference>
<dbReference type="FunFam" id="3.40.50.970:FF:000129">
    <property type="entry name" value="Transketolase"/>
    <property type="match status" value="1"/>
</dbReference>
<evidence type="ECO:0000256" key="10">
    <source>
        <dbReference type="ARBA" id="ARBA00022842"/>
    </source>
</evidence>
<dbReference type="Gene3D" id="3.40.50.970">
    <property type="match status" value="2"/>
</dbReference>
<dbReference type="InterPro" id="IPR009014">
    <property type="entry name" value="Transketo_C/PFOR_II"/>
</dbReference>
<evidence type="ECO:0000256" key="5">
    <source>
        <dbReference type="ARBA" id="ARBA00007131"/>
    </source>
</evidence>
<dbReference type="GO" id="GO:0030976">
    <property type="term" value="F:thiamine pyrophosphate binding"/>
    <property type="evidence" value="ECO:0007669"/>
    <property type="project" value="TreeGrafter"/>
</dbReference>
<dbReference type="InterPro" id="IPR051424">
    <property type="entry name" value="Transketolase-like"/>
</dbReference>
<dbReference type="PATRIC" id="fig|1618434.3.peg.375"/>
<evidence type="ECO:0000256" key="9">
    <source>
        <dbReference type="ARBA" id="ARBA00022837"/>
    </source>
</evidence>
<dbReference type="SMART" id="SM00861">
    <property type="entry name" value="Transket_pyr"/>
    <property type="match status" value="1"/>
</dbReference>
<keyword evidence="8" id="KW-0479">Metal-binding</keyword>
<dbReference type="NCBIfam" id="NF004559">
    <property type="entry name" value="PRK05899.2-5"/>
    <property type="match status" value="1"/>
</dbReference>
<reference evidence="13 14" key="1">
    <citation type="journal article" date="2015" name="Nature">
        <title>rRNA introns, odd ribosomes, and small enigmatic genomes across a large radiation of phyla.</title>
        <authorList>
            <person name="Brown C.T."/>
            <person name="Hug L.A."/>
            <person name="Thomas B.C."/>
            <person name="Sharon I."/>
            <person name="Castelle C.J."/>
            <person name="Singh A."/>
            <person name="Wilkins M.J."/>
            <person name="Williams K.H."/>
            <person name="Banfield J.F."/>
        </authorList>
    </citation>
    <scope>NUCLEOTIDE SEQUENCE [LARGE SCALE GENOMIC DNA]</scope>
</reference>
<dbReference type="AlphaFoldDB" id="A0A0G0D7M0"/>
<keyword evidence="10" id="KW-0460">Magnesium</keyword>
<evidence type="ECO:0000256" key="1">
    <source>
        <dbReference type="ARBA" id="ARBA00001913"/>
    </source>
</evidence>
<dbReference type="InterPro" id="IPR005474">
    <property type="entry name" value="Transketolase_N"/>
</dbReference>
<comment type="subunit">
    <text evidence="6">Homodimer.</text>
</comment>
<dbReference type="SUPFAM" id="SSF52922">
    <property type="entry name" value="TK C-terminal domain-like"/>
    <property type="match status" value="1"/>
</dbReference>
<evidence type="ECO:0000256" key="7">
    <source>
        <dbReference type="ARBA" id="ARBA00022679"/>
    </source>
</evidence>
<evidence type="ECO:0000256" key="11">
    <source>
        <dbReference type="ARBA" id="ARBA00023052"/>
    </source>
</evidence>